<evidence type="ECO:0000256" key="7">
    <source>
        <dbReference type="ARBA" id="ARBA00022679"/>
    </source>
</evidence>
<evidence type="ECO:0000256" key="8">
    <source>
        <dbReference type="ARBA" id="ARBA00022723"/>
    </source>
</evidence>
<dbReference type="PANTHER" id="PTHR20941">
    <property type="entry name" value="FOLATE SYNTHESIS PROTEINS"/>
    <property type="match status" value="1"/>
</dbReference>
<evidence type="ECO:0000256" key="9">
    <source>
        <dbReference type="ARBA" id="ARBA00022842"/>
    </source>
</evidence>
<comment type="pathway">
    <text evidence="4">Cofactor biosynthesis; tetrahydrofolate biosynthesis; 7,8-dihydrofolate from 2-amino-4-hydroxy-6-hydroxymethyl-7,8-dihydropteridine diphosphate and 4-aminobenzoate: step 1/2.</text>
</comment>
<dbReference type="InterPro" id="IPR000489">
    <property type="entry name" value="Pterin-binding_dom"/>
</dbReference>
<geneLocation type="organellar chromatophore" evidence="12"/>
<dbReference type="FunFam" id="3.20.20.20:FF:000006">
    <property type="entry name" value="Dihydropteroate synthase"/>
    <property type="match status" value="1"/>
</dbReference>
<reference evidence="12" key="1">
    <citation type="submission" date="2007-08" db="EMBL/GenBank/DDBJ databases">
        <authorList>
            <person name="Gloeckner G."/>
            <person name="Nowack E."/>
            <person name="Melkonian M."/>
        </authorList>
    </citation>
    <scope>NUCLEOTIDE SEQUENCE</scope>
</reference>
<keyword evidence="9" id="KW-0460">Magnesium</keyword>
<comment type="catalytic activity">
    <reaction evidence="2">
        <text>6-hydroxymethyl-7,8-dihydropterin + ATP = (7,8-dihydropterin-6-yl)methyl diphosphate + AMP + H(+)</text>
        <dbReference type="Rhea" id="RHEA:11412"/>
        <dbReference type="ChEBI" id="CHEBI:15378"/>
        <dbReference type="ChEBI" id="CHEBI:30616"/>
        <dbReference type="ChEBI" id="CHEBI:44841"/>
        <dbReference type="ChEBI" id="CHEBI:72950"/>
        <dbReference type="ChEBI" id="CHEBI:456215"/>
        <dbReference type="EC" id="2.7.6.3"/>
    </reaction>
</comment>
<dbReference type="InterPro" id="IPR011005">
    <property type="entry name" value="Dihydropteroate_synth-like_sf"/>
</dbReference>
<evidence type="ECO:0000259" key="11">
    <source>
        <dbReference type="PROSITE" id="PS50972"/>
    </source>
</evidence>
<comment type="cofactor">
    <cofactor evidence="3">
        <name>Mg(2+)</name>
        <dbReference type="ChEBI" id="CHEBI:18420"/>
    </cofactor>
</comment>
<dbReference type="Pfam" id="PF00809">
    <property type="entry name" value="Pterin_bind"/>
    <property type="match status" value="1"/>
</dbReference>
<keyword evidence="10" id="KW-0289">Folate biosynthesis</keyword>
<dbReference type="GeneID" id="6481397"/>
<protein>
    <submittedName>
        <fullName evidence="12">Dihydropteroate synthase</fullName>
    </submittedName>
</protein>
<dbReference type="SUPFAM" id="SSF51717">
    <property type="entry name" value="Dihydropteroate synthetase-like"/>
    <property type="match status" value="1"/>
</dbReference>
<proteinExistence type="inferred from homology"/>
<comment type="similarity">
    <text evidence="6">In the C-terminal section; belongs to the DHPS family.</text>
</comment>
<dbReference type="GO" id="GO:0005740">
    <property type="term" value="C:mitochondrial envelope"/>
    <property type="evidence" value="ECO:0007669"/>
    <property type="project" value="TreeGrafter"/>
</dbReference>
<evidence type="ECO:0000256" key="2">
    <source>
        <dbReference type="ARBA" id="ARBA00000198"/>
    </source>
</evidence>
<keyword evidence="12" id="KW-0934">Plastid</keyword>
<dbReference type="CDD" id="cd00739">
    <property type="entry name" value="DHPS"/>
    <property type="match status" value="1"/>
</dbReference>
<dbReference type="PROSITE" id="PS50972">
    <property type="entry name" value="PTERIN_BINDING"/>
    <property type="match status" value="1"/>
</dbReference>
<dbReference type="Gene3D" id="3.20.20.20">
    <property type="entry name" value="Dihydropteroate synthase-like"/>
    <property type="match status" value="1"/>
</dbReference>
<dbReference type="EMBL" id="CP000815">
    <property type="protein sequence ID" value="ACB43222.1"/>
    <property type="molecule type" value="Genomic_DNA"/>
</dbReference>
<evidence type="ECO:0000256" key="1">
    <source>
        <dbReference type="ARBA" id="ARBA00000012"/>
    </source>
</evidence>
<dbReference type="GO" id="GO:0004156">
    <property type="term" value="F:dihydropteroate synthase activity"/>
    <property type="evidence" value="ECO:0007669"/>
    <property type="project" value="UniProtKB-EC"/>
</dbReference>
<dbReference type="GO" id="GO:0003848">
    <property type="term" value="F:2-amino-4-hydroxy-6-hydroxymethyldihydropteridine diphosphokinase activity"/>
    <property type="evidence" value="ECO:0007669"/>
    <property type="project" value="UniProtKB-EC"/>
</dbReference>
<comment type="catalytic activity">
    <reaction evidence="1">
        <text>(7,8-dihydropterin-6-yl)methyl diphosphate + 4-aminobenzoate = 7,8-dihydropteroate + diphosphate</text>
        <dbReference type="Rhea" id="RHEA:19949"/>
        <dbReference type="ChEBI" id="CHEBI:17836"/>
        <dbReference type="ChEBI" id="CHEBI:17839"/>
        <dbReference type="ChEBI" id="CHEBI:33019"/>
        <dbReference type="ChEBI" id="CHEBI:72950"/>
        <dbReference type="EC" id="2.5.1.15"/>
    </reaction>
</comment>
<dbReference type="GO" id="GO:0046656">
    <property type="term" value="P:folic acid biosynthetic process"/>
    <property type="evidence" value="ECO:0007669"/>
    <property type="project" value="UniProtKB-KW"/>
</dbReference>
<evidence type="ECO:0000256" key="3">
    <source>
        <dbReference type="ARBA" id="ARBA00001946"/>
    </source>
</evidence>
<dbReference type="PROSITE" id="PS00793">
    <property type="entry name" value="DHPS_2"/>
    <property type="match status" value="1"/>
</dbReference>
<dbReference type="GO" id="GO:0046872">
    <property type="term" value="F:metal ion binding"/>
    <property type="evidence" value="ECO:0007669"/>
    <property type="project" value="UniProtKB-KW"/>
</dbReference>
<dbReference type="GO" id="GO:0046654">
    <property type="term" value="P:tetrahydrofolate biosynthetic process"/>
    <property type="evidence" value="ECO:0007669"/>
    <property type="project" value="TreeGrafter"/>
</dbReference>
<gene>
    <name evidence="12" type="ordered locus">PCC_0808</name>
</gene>
<comment type="pathway">
    <text evidence="5">Cofactor biosynthesis; tetrahydrofolate biosynthesis; 2-amino-4-hydroxy-6-hydroxymethyl-7,8-dihydropteridine diphosphate from 7,8-dihydroneopterin triphosphate: step 4/4.</text>
</comment>
<evidence type="ECO:0000256" key="5">
    <source>
        <dbReference type="ARBA" id="ARBA00005051"/>
    </source>
</evidence>
<keyword evidence="8" id="KW-0479">Metal-binding</keyword>
<evidence type="ECO:0000256" key="10">
    <source>
        <dbReference type="ARBA" id="ARBA00022909"/>
    </source>
</evidence>
<feature type="domain" description="Pterin-binding" evidence="11">
    <location>
        <begin position="11"/>
        <end position="266"/>
    </location>
</feature>
<reference evidence="12" key="2">
    <citation type="journal article" date="2008" name="Curr. Biol.">
        <title>Chromatophore genome sequence of Paulinella sheds light on acquisition of photosynthesis by eukaryotes.</title>
        <authorList>
            <person name="Nowack E.C.M."/>
            <person name="Melkonian M."/>
            <person name="Gloeckner G."/>
        </authorList>
    </citation>
    <scope>NUCLEOTIDE SEQUENCE [LARGE SCALE GENOMIC DNA]</scope>
</reference>
<name>B1X5K3_PAUCH</name>
<sequence length="273" mass="29471">MGLRQLSNNRIQLMGILNVTPDSFSDGGEFYQPEIALTKVKSMIDKGAQIIDIGAQSTRPGAEEVGAKVELKRLLPVLNAIRSIYPEVIISVDTFHAEVAEATLEKGANWINDVSGGRRDSALLRLVAEAGCPYILTHSRGNSKNMDQLANYHNIGMEVKSEMLIATERAIAAGLNTSQIIWDPGLGFSKSTSQVVVLIRSLTALCAEGFPLLIGPSRKRFIGEILNISKPKDRISGTISVICHAISAGISIVRVHDIGPIAEIIKMSDVLLC</sequence>
<dbReference type="AlphaFoldDB" id="B1X5K3"/>
<evidence type="ECO:0000313" key="12">
    <source>
        <dbReference type="EMBL" id="ACB43222.1"/>
    </source>
</evidence>
<dbReference type="InterPro" id="IPR045031">
    <property type="entry name" value="DHP_synth-like"/>
</dbReference>
<dbReference type="RefSeq" id="YP_002049432.1">
    <property type="nucleotide sequence ID" value="NC_011087.1"/>
</dbReference>
<dbReference type="PROSITE" id="PS00792">
    <property type="entry name" value="DHPS_1"/>
    <property type="match status" value="1"/>
</dbReference>
<evidence type="ECO:0000256" key="4">
    <source>
        <dbReference type="ARBA" id="ARBA00004763"/>
    </source>
</evidence>
<dbReference type="NCBIfam" id="TIGR01496">
    <property type="entry name" value="DHPS"/>
    <property type="match status" value="1"/>
</dbReference>
<dbReference type="PANTHER" id="PTHR20941:SF1">
    <property type="entry name" value="FOLIC ACID SYNTHESIS PROTEIN FOL1"/>
    <property type="match status" value="1"/>
</dbReference>
<accession>B1X5K3</accession>
<organism evidence="12">
    <name type="scientific">Paulinella chromatophora</name>
    <dbReference type="NCBI Taxonomy" id="39717"/>
    <lineage>
        <taxon>Eukaryota</taxon>
        <taxon>Sar</taxon>
        <taxon>Rhizaria</taxon>
        <taxon>Cercozoa</taxon>
        <taxon>Imbricatea</taxon>
        <taxon>Silicofilosea</taxon>
        <taxon>Euglyphida</taxon>
        <taxon>Paulinellidae</taxon>
        <taxon>Paulinella</taxon>
    </lineage>
</organism>
<dbReference type="InterPro" id="IPR006390">
    <property type="entry name" value="DHP_synth_dom"/>
</dbReference>
<keyword evidence="7" id="KW-0808">Transferase</keyword>
<evidence type="ECO:0000256" key="6">
    <source>
        <dbReference type="ARBA" id="ARBA00009951"/>
    </source>
</evidence>